<dbReference type="EMBL" id="CZBM01000009">
    <property type="protein sequence ID" value="CUQ35534.1"/>
    <property type="molecule type" value="Genomic_DNA"/>
</dbReference>
<reference evidence="1 2" key="1">
    <citation type="submission" date="2015-09" db="EMBL/GenBank/DDBJ databases">
        <authorList>
            <consortium name="Pathogen Informatics"/>
        </authorList>
    </citation>
    <scope>NUCLEOTIDE SEQUENCE [LARGE SCALE GENOMIC DNA]</scope>
    <source>
        <strain evidence="1 2">2789STDY5834948</strain>
    </source>
</reference>
<name>A0A174VLA9_PARDI</name>
<proteinExistence type="predicted"/>
<dbReference type="AlphaFoldDB" id="A0A174VLA9"/>
<evidence type="ECO:0000313" key="2">
    <source>
        <dbReference type="Proteomes" id="UP000095332"/>
    </source>
</evidence>
<accession>A0A174VLA9</accession>
<dbReference type="Proteomes" id="UP000095332">
    <property type="component" value="Unassembled WGS sequence"/>
</dbReference>
<sequence>MMHKFLIVPLWGMVLWLLSNTGVAQAQRIQRIDREIQKTVFIPKGTWMAGGTISYSEHNESNLNFLVLKDIEGKGYDFSVSPYFGYFFRDNISMGARFAYKRNFLDLGNFDLNLGEDFNISLKNLYYLEHKYEASCFIRTYMPIGKSKIFGLFNEARLTYGYGTGKNSTGSGAEYDGSYQTVQNMQIGFAPGMTAFITDWSAVEVSVGVMGFDFKWIDQETNQVEEGRQRVSSGNFKINLFSINIGMTFYL</sequence>
<protein>
    <recommendedName>
        <fullName evidence="3">Outer membrane protein beta-barrel domain-containing protein</fullName>
    </recommendedName>
</protein>
<organism evidence="1 2">
    <name type="scientific">Parabacteroides distasonis</name>
    <dbReference type="NCBI Taxonomy" id="823"/>
    <lineage>
        <taxon>Bacteria</taxon>
        <taxon>Pseudomonadati</taxon>
        <taxon>Bacteroidota</taxon>
        <taxon>Bacteroidia</taxon>
        <taxon>Bacteroidales</taxon>
        <taxon>Tannerellaceae</taxon>
        <taxon>Parabacteroides</taxon>
    </lineage>
</organism>
<evidence type="ECO:0008006" key="3">
    <source>
        <dbReference type="Google" id="ProtNLM"/>
    </source>
</evidence>
<gene>
    <name evidence="1" type="ORF">ERS852560_02352</name>
</gene>
<evidence type="ECO:0000313" key="1">
    <source>
        <dbReference type="EMBL" id="CUQ35534.1"/>
    </source>
</evidence>